<feature type="binding site" evidence="7">
    <location>
        <position position="8"/>
    </location>
    <ligand>
        <name>a divalent metal cation</name>
        <dbReference type="ChEBI" id="CHEBI:60240"/>
    </ligand>
</feature>
<comment type="function">
    <text evidence="7">Nucleotidase that shows phosphatase activity on nucleoside 5'-monophosphates.</text>
</comment>
<dbReference type="NCBIfam" id="NF010543">
    <property type="entry name" value="PRK13933.1"/>
    <property type="match status" value="1"/>
</dbReference>
<dbReference type="Proteomes" id="UP000184604">
    <property type="component" value="Chromosome"/>
</dbReference>
<feature type="binding site" evidence="7">
    <location>
        <position position="97"/>
    </location>
    <ligand>
        <name>a divalent metal cation</name>
        <dbReference type="ChEBI" id="CHEBI:60240"/>
    </ligand>
</feature>
<protein>
    <recommendedName>
        <fullName evidence="7">5'-nucleotidase SurE</fullName>
        <ecNumber evidence="7">3.1.3.5</ecNumber>
    </recommendedName>
    <alternativeName>
        <fullName evidence="7">Nucleoside 5'-monophosphate phosphohydrolase</fullName>
    </alternativeName>
</protein>
<dbReference type="OrthoDB" id="9780815at2"/>
<dbReference type="NCBIfam" id="TIGR00087">
    <property type="entry name" value="surE"/>
    <property type="match status" value="1"/>
</dbReference>
<comment type="cofactor">
    <cofactor evidence="7">
        <name>a divalent metal cation</name>
        <dbReference type="ChEBI" id="CHEBI:60240"/>
    </cofactor>
    <text evidence="7">Binds 1 divalent metal cation per subunit.</text>
</comment>
<evidence type="ECO:0000256" key="7">
    <source>
        <dbReference type="HAMAP-Rule" id="MF_00060"/>
    </source>
</evidence>
<comment type="subcellular location">
    <subcellularLocation>
        <location evidence="7">Cytoplasm</location>
    </subcellularLocation>
</comment>
<dbReference type="Gene3D" id="3.40.1210.10">
    <property type="entry name" value="Survival protein SurE-like phosphatase/nucleotidase"/>
    <property type="match status" value="1"/>
</dbReference>
<reference evidence="9 10" key="1">
    <citation type="submission" date="2016-12" db="EMBL/GenBank/DDBJ databases">
        <title>Complete genome sequence of Clostridium kluyveri JZZ isolated from the pit mud of a Chinese flavor liquor-making factory.</title>
        <authorList>
            <person name="Wang Y."/>
        </authorList>
    </citation>
    <scope>NUCLEOTIDE SEQUENCE [LARGE SCALE GENOMIC DNA]</scope>
    <source>
        <strain evidence="9 10">JZZ</strain>
    </source>
</reference>
<feature type="domain" description="Survival protein SurE-like phosphatase/nucleotidase" evidence="8">
    <location>
        <begin position="4"/>
        <end position="189"/>
    </location>
</feature>
<keyword evidence="3 7" id="KW-0963">Cytoplasm</keyword>
<dbReference type="PANTHER" id="PTHR30457">
    <property type="entry name" value="5'-NUCLEOTIDASE SURE"/>
    <property type="match status" value="1"/>
</dbReference>
<evidence type="ECO:0000256" key="5">
    <source>
        <dbReference type="ARBA" id="ARBA00022741"/>
    </source>
</evidence>
<dbReference type="GO" id="GO:0005737">
    <property type="term" value="C:cytoplasm"/>
    <property type="evidence" value="ECO:0007669"/>
    <property type="project" value="UniProtKB-SubCell"/>
</dbReference>
<keyword evidence="6 7" id="KW-0378">Hydrolase</keyword>
<keyword evidence="5 7" id="KW-0547">Nucleotide-binding</keyword>
<keyword evidence="4 7" id="KW-0479">Metal-binding</keyword>
<feature type="binding site" evidence="7">
    <location>
        <position position="39"/>
    </location>
    <ligand>
        <name>a divalent metal cation</name>
        <dbReference type="ChEBI" id="CHEBI:60240"/>
    </ligand>
</feature>
<dbReference type="InterPro" id="IPR036523">
    <property type="entry name" value="SurE-like_sf"/>
</dbReference>
<dbReference type="HAMAP" id="MF_00060">
    <property type="entry name" value="SurE"/>
    <property type="match status" value="1"/>
</dbReference>
<comment type="similarity">
    <text evidence="2 7">Belongs to the SurE nucleotidase family.</text>
</comment>
<evidence type="ECO:0000313" key="9">
    <source>
        <dbReference type="EMBL" id="APM38378.1"/>
    </source>
</evidence>
<dbReference type="GO" id="GO:0046872">
    <property type="term" value="F:metal ion binding"/>
    <property type="evidence" value="ECO:0007669"/>
    <property type="project" value="UniProtKB-UniRule"/>
</dbReference>
<evidence type="ECO:0000256" key="6">
    <source>
        <dbReference type="ARBA" id="ARBA00022801"/>
    </source>
</evidence>
<sequence length="245" mass="27174">MRLLLTNDDGIMAEGIQVLAKHFEKDNEVIIAAPDVQRSGSGHCITTVPGELTVQEVKLEGINSKAYSITGTPADCARLGVRKLGNNQIDMVISGINNGFNLGIDSLYSGTVSAAIEAAICETPSIAVSLDTKGGNYDYNIAAEYAMEVFYIYKDKYKNKDENVVLSLNVPCLPREKIKGLKVCRVGFKYHLQEIYDKGEKTEELSYNYTDIYYVKRGYAALSPLHYDLTNYKILGDINNLFTEK</sequence>
<dbReference type="GO" id="GO:0008254">
    <property type="term" value="F:3'-nucleotidase activity"/>
    <property type="evidence" value="ECO:0007669"/>
    <property type="project" value="TreeGrafter"/>
</dbReference>
<evidence type="ECO:0000256" key="3">
    <source>
        <dbReference type="ARBA" id="ARBA00022490"/>
    </source>
</evidence>
<dbReference type="EMBL" id="CP018335">
    <property type="protein sequence ID" value="APM38378.1"/>
    <property type="molecule type" value="Genomic_DNA"/>
</dbReference>
<accession>A0A1L5F5U5</accession>
<dbReference type="SUPFAM" id="SSF64167">
    <property type="entry name" value="SurE-like"/>
    <property type="match status" value="1"/>
</dbReference>
<evidence type="ECO:0000313" key="10">
    <source>
        <dbReference type="Proteomes" id="UP000184604"/>
    </source>
</evidence>
<evidence type="ECO:0000256" key="4">
    <source>
        <dbReference type="ARBA" id="ARBA00022723"/>
    </source>
</evidence>
<dbReference type="Pfam" id="PF01975">
    <property type="entry name" value="SurE"/>
    <property type="match status" value="1"/>
</dbReference>
<dbReference type="GO" id="GO:0008253">
    <property type="term" value="F:5'-nucleotidase activity"/>
    <property type="evidence" value="ECO:0007669"/>
    <property type="project" value="UniProtKB-UniRule"/>
</dbReference>
<evidence type="ECO:0000256" key="1">
    <source>
        <dbReference type="ARBA" id="ARBA00000815"/>
    </source>
</evidence>
<name>A0A1L5F5U5_CLOKL</name>
<dbReference type="InterPro" id="IPR002828">
    <property type="entry name" value="SurE-like_Pase/nucleotidase"/>
</dbReference>
<dbReference type="AlphaFoldDB" id="A0A1L5F5U5"/>
<dbReference type="EC" id="3.1.3.5" evidence="7"/>
<proteinExistence type="inferred from homology"/>
<dbReference type="PANTHER" id="PTHR30457:SF12">
    <property type="entry name" value="5'_3'-NUCLEOTIDASE SURE"/>
    <property type="match status" value="1"/>
</dbReference>
<dbReference type="GO" id="GO:0000166">
    <property type="term" value="F:nucleotide binding"/>
    <property type="evidence" value="ECO:0007669"/>
    <property type="project" value="UniProtKB-KW"/>
</dbReference>
<dbReference type="InterPro" id="IPR030048">
    <property type="entry name" value="SurE"/>
</dbReference>
<evidence type="ECO:0000256" key="2">
    <source>
        <dbReference type="ARBA" id="ARBA00011062"/>
    </source>
</evidence>
<evidence type="ECO:0000259" key="8">
    <source>
        <dbReference type="Pfam" id="PF01975"/>
    </source>
</evidence>
<dbReference type="RefSeq" id="WP_073538051.1">
    <property type="nucleotide sequence ID" value="NZ_CP018335.1"/>
</dbReference>
<feature type="binding site" evidence="7">
    <location>
        <position position="9"/>
    </location>
    <ligand>
        <name>a divalent metal cation</name>
        <dbReference type="ChEBI" id="CHEBI:60240"/>
    </ligand>
</feature>
<dbReference type="GO" id="GO:0004309">
    <property type="term" value="F:exopolyphosphatase activity"/>
    <property type="evidence" value="ECO:0007669"/>
    <property type="project" value="TreeGrafter"/>
</dbReference>
<organism evidence="9 10">
    <name type="scientific">Clostridium kluyveri</name>
    <dbReference type="NCBI Taxonomy" id="1534"/>
    <lineage>
        <taxon>Bacteria</taxon>
        <taxon>Bacillati</taxon>
        <taxon>Bacillota</taxon>
        <taxon>Clostridia</taxon>
        <taxon>Eubacteriales</taxon>
        <taxon>Clostridiaceae</taxon>
        <taxon>Clostridium</taxon>
    </lineage>
</organism>
<gene>
    <name evidence="7" type="primary">surE</name>
    <name evidence="9" type="ORF">BS101_06330</name>
</gene>
<comment type="catalytic activity">
    <reaction evidence="1 7">
        <text>a ribonucleoside 5'-phosphate + H2O = a ribonucleoside + phosphate</text>
        <dbReference type="Rhea" id="RHEA:12484"/>
        <dbReference type="ChEBI" id="CHEBI:15377"/>
        <dbReference type="ChEBI" id="CHEBI:18254"/>
        <dbReference type="ChEBI" id="CHEBI:43474"/>
        <dbReference type="ChEBI" id="CHEBI:58043"/>
        <dbReference type="EC" id="3.1.3.5"/>
    </reaction>
</comment>